<dbReference type="InterPro" id="IPR036265">
    <property type="entry name" value="HIT-like_sf"/>
</dbReference>
<proteinExistence type="predicted"/>
<evidence type="ECO:0000313" key="4">
    <source>
        <dbReference type="Proteomes" id="UP000245647"/>
    </source>
</evidence>
<dbReference type="PROSITE" id="PS51084">
    <property type="entry name" value="HIT_2"/>
    <property type="match status" value="1"/>
</dbReference>
<dbReference type="RefSeq" id="WP_109417068.1">
    <property type="nucleotide sequence ID" value="NZ_QEAS01000015.1"/>
</dbReference>
<dbReference type="AlphaFoldDB" id="A0A2U2PD41"/>
<evidence type="ECO:0000259" key="2">
    <source>
        <dbReference type="PROSITE" id="PS51084"/>
    </source>
</evidence>
<keyword evidence="4" id="KW-1185">Reference proteome</keyword>
<feature type="short sequence motif" description="Histidine triad motif" evidence="1">
    <location>
        <begin position="108"/>
        <end position="112"/>
    </location>
</feature>
<organism evidence="3 4">
    <name type="scientific">Pararcticibacter amylolyticus</name>
    <dbReference type="NCBI Taxonomy" id="2173175"/>
    <lineage>
        <taxon>Bacteria</taxon>
        <taxon>Pseudomonadati</taxon>
        <taxon>Bacteroidota</taxon>
        <taxon>Sphingobacteriia</taxon>
        <taxon>Sphingobacteriales</taxon>
        <taxon>Sphingobacteriaceae</taxon>
        <taxon>Pararcticibacter</taxon>
    </lineage>
</organism>
<accession>A0A2U2PD41</accession>
<protein>
    <recommendedName>
        <fullName evidence="2">HIT domain-containing protein</fullName>
    </recommendedName>
</protein>
<dbReference type="Proteomes" id="UP000245647">
    <property type="component" value="Unassembled WGS sequence"/>
</dbReference>
<dbReference type="EMBL" id="QEAS01000015">
    <property type="protein sequence ID" value="PWG79283.1"/>
    <property type="molecule type" value="Genomic_DNA"/>
</dbReference>
<feature type="domain" description="HIT" evidence="2">
    <location>
        <begin position="11"/>
        <end position="123"/>
    </location>
</feature>
<dbReference type="Gene3D" id="3.30.428.10">
    <property type="entry name" value="HIT-like"/>
    <property type="match status" value="1"/>
</dbReference>
<evidence type="ECO:0000256" key="1">
    <source>
        <dbReference type="PROSITE-ProRule" id="PRU00464"/>
    </source>
</evidence>
<dbReference type="OrthoDB" id="9769064at2"/>
<name>A0A2U2PD41_9SPHI</name>
<evidence type="ECO:0000313" key="3">
    <source>
        <dbReference type="EMBL" id="PWG79283.1"/>
    </source>
</evidence>
<dbReference type="GO" id="GO:0003824">
    <property type="term" value="F:catalytic activity"/>
    <property type="evidence" value="ECO:0007669"/>
    <property type="project" value="InterPro"/>
</dbReference>
<reference evidence="3 4" key="1">
    <citation type="submission" date="2018-04" db="EMBL/GenBank/DDBJ databases">
        <title>Pedobacter chongqingensis sp. nov., isolated from a rottenly hemp rope.</title>
        <authorList>
            <person name="Cai Y."/>
        </authorList>
    </citation>
    <scope>NUCLEOTIDE SEQUENCE [LARGE SCALE GENOMIC DNA]</scope>
    <source>
        <strain evidence="3 4">FJ4-8</strain>
    </source>
</reference>
<dbReference type="InterPro" id="IPR011146">
    <property type="entry name" value="HIT-like"/>
</dbReference>
<comment type="caution">
    <text evidence="3">The sequence shown here is derived from an EMBL/GenBank/DDBJ whole genome shotgun (WGS) entry which is preliminary data.</text>
</comment>
<dbReference type="Pfam" id="PF11969">
    <property type="entry name" value="DcpS_C"/>
    <property type="match status" value="1"/>
</dbReference>
<dbReference type="SUPFAM" id="SSF54197">
    <property type="entry name" value="HIT-like"/>
    <property type="match status" value="1"/>
</dbReference>
<sequence length="213" mass="25085">MIKDLEEQIIRTCRFCDPPDNERILYQTDNFYVMLSLGPIVEGYCLVISKDHVSCCAGISKDQQNEFIELYDKVKSILTDVYGHCICYEHGRAGACLIPIEGSKHCYHAHMHFVPVSLDLNRIVELEYDPTRIQGFDNFFRIYDDCGRPPYLYIDDGESNFYVIKEQLRRQYLRYKTASFLGKRHLWNWIEHQGWEIIKSGFGVLSPHFRKKL</sequence>
<gene>
    <name evidence="3" type="ORF">DDR33_17320</name>
</gene>